<keyword evidence="1" id="KW-0812">Transmembrane</keyword>
<proteinExistence type="predicted"/>
<organism evidence="4 6">
    <name type="scientific">Jannaschia seohaensis</name>
    <dbReference type="NCBI Taxonomy" id="475081"/>
    <lineage>
        <taxon>Bacteria</taxon>
        <taxon>Pseudomonadati</taxon>
        <taxon>Pseudomonadota</taxon>
        <taxon>Alphaproteobacteria</taxon>
        <taxon>Rhodobacterales</taxon>
        <taxon>Roseobacteraceae</taxon>
        <taxon>Jannaschia</taxon>
    </lineage>
</organism>
<feature type="transmembrane region" description="Helical" evidence="1">
    <location>
        <begin position="84"/>
        <end position="106"/>
    </location>
</feature>
<reference evidence="4 6" key="1">
    <citation type="submission" date="2016-10" db="EMBL/GenBank/DDBJ databases">
        <authorList>
            <person name="Cai Z."/>
        </authorList>
    </citation>
    <scope>NUCLEOTIDE SEQUENCE [LARGE SCALE GENOMIC DNA]</scope>
    <source>
        <strain evidence="4 6">DSM 25227</strain>
    </source>
</reference>
<accession>A0A2Y9A654</accession>
<feature type="transmembrane region" description="Helical" evidence="1">
    <location>
        <begin position="12"/>
        <end position="30"/>
    </location>
</feature>
<dbReference type="InterPro" id="IPR009936">
    <property type="entry name" value="DUF1468"/>
</dbReference>
<evidence type="ECO:0000256" key="1">
    <source>
        <dbReference type="SAM" id="Phobius"/>
    </source>
</evidence>
<evidence type="ECO:0000313" key="3">
    <source>
        <dbReference type="EMBL" id="PWJ21801.1"/>
    </source>
</evidence>
<keyword evidence="5" id="KW-1185">Reference proteome</keyword>
<sequence length="162" mass="17310">MTLRTLQTRLGFAAIAIAALLALVAIPNFVSSPSNVRNIVLSPTFWPYALTGMTALAGLLLLVTGFREEGETPLEEEHPEAEGAWIRIGGLAAIMVAVMLLLPWLGMPLTCMAAFAATAFLFRTRHPVVAVICAVLVPLVLYVFFAKVAGVAVPQGELIRLP</sequence>
<evidence type="ECO:0000259" key="2">
    <source>
        <dbReference type="Pfam" id="PF07331"/>
    </source>
</evidence>
<evidence type="ECO:0000313" key="4">
    <source>
        <dbReference type="EMBL" id="SSA38079.1"/>
    </source>
</evidence>
<keyword evidence="1" id="KW-0472">Membrane</keyword>
<dbReference type="AlphaFoldDB" id="A0A2Y9A654"/>
<protein>
    <submittedName>
        <fullName evidence="4">Tripartite tricarboxylate transporter TctB family protein</fullName>
    </submittedName>
</protein>
<keyword evidence="1" id="KW-1133">Transmembrane helix</keyword>
<dbReference type="Proteomes" id="UP000251571">
    <property type="component" value="Unassembled WGS sequence"/>
</dbReference>
<dbReference type="RefSeq" id="WP_109562439.1">
    <property type="nucleotide sequence ID" value="NZ_QGDJ01000001.1"/>
</dbReference>
<evidence type="ECO:0000313" key="6">
    <source>
        <dbReference type="Proteomes" id="UP000251571"/>
    </source>
</evidence>
<dbReference type="OrthoDB" id="7064868at2"/>
<feature type="transmembrane region" description="Helical" evidence="1">
    <location>
        <begin position="126"/>
        <end position="145"/>
    </location>
</feature>
<name>A0A2Y9A654_9RHOB</name>
<evidence type="ECO:0000313" key="5">
    <source>
        <dbReference type="Proteomes" id="UP000245839"/>
    </source>
</evidence>
<dbReference type="EMBL" id="QGDJ01000001">
    <property type="protein sequence ID" value="PWJ21801.1"/>
    <property type="molecule type" value="Genomic_DNA"/>
</dbReference>
<dbReference type="EMBL" id="UETC01000001">
    <property type="protein sequence ID" value="SSA38079.1"/>
    <property type="molecule type" value="Genomic_DNA"/>
</dbReference>
<feature type="transmembrane region" description="Helical" evidence="1">
    <location>
        <begin position="45"/>
        <end position="63"/>
    </location>
</feature>
<dbReference type="Pfam" id="PF07331">
    <property type="entry name" value="TctB"/>
    <property type="match status" value="1"/>
</dbReference>
<reference evidence="3 5" key="2">
    <citation type="submission" date="2018-03" db="EMBL/GenBank/DDBJ databases">
        <title>Genomic Encyclopedia of Archaeal and Bacterial Type Strains, Phase II (KMG-II): from individual species to whole genera.</title>
        <authorList>
            <person name="Goeker M."/>
        </authorList>
    </citation>
    <scope>NUCLEOTIDE SEQUENCE [LARGE SCALE GENOMIC DNA]</scope>
    <source>
        <strain evidence="3 5">DSM 25227</strain>
    </source>
</reference>
<dbReference type="Proteomes" id="UP000245839">
    <property type="component" value="Unassembled WGS sequence"/>
</dbReference>
<feature type="domain" description="DUF1468" evidence="2">
    <location>
        <begin position="15"/>
        <end position="154"/>
    </location>
</feature>
<gene>
    <name evidence="3" type="ORF">BCF38_101209</name>
    <name evidence="4" type="ORF">SAMN05421539_101209</name>
</gene>